<protein>
    <submittedName>
        <fullName evidence="2">Retrotransposon protein</fullName>
    </submittedName>
</protein>
<organism evidence="2 3">
    <name type="scientific">Trifolium medium</name>
    <dbReference type="NCBI Taxonomy" id="97028"/>
    <lineage>
        <taxon>Eukaryota</taxon>
        <taxon>Viridiplantae</taxon>
        <taxon>Streptophyta</taxon>
        <taxon>Embryophyta</taxon>
        <taxon>Tracheophyta</taxon>
        <taxon>Spermatophyta</taxon>
        <taxon>Magnoliopsida</taxon>
        <taxon>eudicotyledons</taxon>
        <taxon>Gunneridae</taxon>
        <taxon>Pentapetalae</taxon>
        <taxon>rosids</taxon>
        <taxon>fabids</taxon>
        <taxon>Fabales</taxon>
        <taxon>Fabaceae</taxon>
        <taxon>Papilionoideae</taxon>
        <taxon>50 kb inversion clade</taxon>
        <taxon>NPAAA clade</taxon>
        <taxon>Hologalegina</taxon>
        <taxon>IRL clade</taxon>
        <taxon>Trifolieae</taxon>
        <taxon>Trifolium</taxon>
    </lineage>
</organism>
<feature type="region of interest" description="Disordered" evidence="1">
    <location>
        <begin position="1"/>
        <end position="28"/>
    </location>
</feature>
<keyword evidence="3" id="KW-1185">Reference proteome</keyword>
<evidence type="ECO:0000256" key="1">
    <source>
        <dbReference type="SAM" id="MobiDB-lite"/>
    </source>
</evidence>
<reference evidence="2 3" key="1">
    <citation type="journal article" date="2018" name="Front. Plant Sci.">
        <title>Red Clover (Trifolium pratense) and Zigzag Clover (T. medium) - A Picture of Genomic Similarities and Differences.</title>
        <authorList>
            <person name="Dluhosova J."/>
            <person name="Istvanek J."/>
            <person name="Nedelnik J."/>
            <person name="Repkova J."/>
        </authorList>
    </citation>
    <scope>NUCLEOTIDE SEQUENCE [LARGE SCALE GENOMIC DNA]</scope>
    <source>
        <strain evidence="3">cv. 10/8</strain>
        <tissue evidence="2">Leaf</tissue>
    </source>
</reference>
<dbReference type="AlphaFoldDB" id="A0A392TMY9"/>
<dbReference type="Proteomes" id="UP000265520">
    <property type="component" value="Unassembled WGS sequence"/>
</dbReference>
<accession>A0A392TMY9</accession>
<feature type="compositionally biased region" description="Pro residues" evidence="1">
    <location>
        <begin position="8"/>
        <end position="20"/>
    </location>
</feature>
<dbReference type="EMBL" id="LXQA010617195">
    <property type="protein sequence ID" value="MCI62342.1"/>
    <property type="molecule type" value="Genomic_DNA"/>
</dbReference>
<evidence type="ECO:0000313" key="2">
    <source>
        <dbReference type="EMBL" id="MCI62342.1"/>
    </source>
</evidence>
<feature type="non-terminal residue" evidence="2">
    <location>
        <position position="87"/>
    </location>
</feature>
<name>A0A392TMY9_9FABA</name>
<sequence length="87" mass="9973">ATLQNRDSPPPPPPPPPPHHTIPKPHMKLEVPKFDGSDALGWIFKITQFFDFHQTPDHDRLTIASFYMDGPALSWFQWMTRNGLIQA</sequence>
<feature type="non-terminal residue" evidence="2">
    <location>
        <position position="1"/>
    </location>
</feature>
<comment type="caution">
    <text evidence="2">The sequence shown here is derived from an EMBL/GenBank/DDBJ whole genome shotgun (WGS) entry which is preliminary data.</text>
</comment>
<proteinExistence type="predicted"/>
<evidence type="ECO:0000313" key="3">
    <source>
        <dbReference type="Proteomes" id="UP000265520"/>
    </source>
</evidence>